<keyword evidence="1" id="KW-1133">Transmembrane helix</keyword>
<sequence length="100" mass="11066">MAGDARGGGSRYLYAPFQETDAVFARLEARLAGVEMIIGRLETDREVNKEKQNGLEARFNRIDARLDRIDGLISRLVWLIVAAIVGGFMSFVMSGAFMPV</sequence>
<organism evidence="2 3">
    <name type="scientific">Jannaschia pagri</name>
    <dbReference type="NCBI Taxonomy" id="2829797"/>
    <lineage>
        <taxon>Bacteria</taxon>
        <taxon>Pseudomonadati</taxon>
        <taxon>Pseudomonadota</taxon>
        <taxon>Alphaproteobacteria</taxon>
        <taxon>Rhodobacterales</taxon>
        <taxon>Roseobacteraceae</taxon>
        <taxon>Jannaschia</taxon>
    </lineage>
</organism>
<reference evidence="2 3" key="1">
    <citation type="submission" date="2021-05" db="EMBL/GenBank/DDBJ databases">
        <title>Bacteria Genome sequencing.</title>
        <authorList>
            <person name="Takabe Y."/>
            <person name="Nakajima Y."/>
            <person name="Suzuki S."/>
            <person name="Shiozaki T."/>
        </authorList>
    </citation>
    <scope>NUCLEOTIDE SEQUENCE [LARGE SCALE GENOMIC DNA]</scope>
    <source>
        <strain evidence="2 3">AI_62</strain>
    </source>
</reference>
<feature type="transmembrane region" description="Helical" evidence="1">
    <location>
        <begin position="76"/>
        <end position="98"/>
    </location>
</feature>
<proteinExistence type="predicted"/>
<keyword evidence="3" id="KW-1185">Reference proteome</keyword>
<dbReference type="RefSeq" id="WP_220749154.1">
    <property type="nucleotide sequence ID" value="NZ_BPFH01000004.1"/>
</dbReference>
<evidence type="ECO:0000313" key="2">
    <source>
        <dbReference type="EMBL" id="GIT95648.1"/>
    </source>
</evidence>
<keyword evidence="1" id="KW-0812">Transmembrane</keyword>
<accession>A0ABQ4NMK9</accession>
<comment type="caution">
    <text evidence="2">The sequence shown here is derived from an EMBL/GenBank/DDBJ whole genome shotgun (WGS) entry which is preliminary data.</text>
</comment>
<dbReference type="EMBL" id="BPFH01000004">
    <property type="protein sequence ID" value="GIT95648.1"/>
    <property type="molecule type" value="Genomic_DNA"/>
</dbReference>
<dbReference type="Proteomes" id="UP000786693">
    <property type="component" value="Unassembled WGS sequence"/>
</dbReference>
<evidence type="ECO:0008006" key="4">
    <source>
        <dbReference type="Google" id="ProtNLM"/>
    </source>
</evidence>
<evidence type="ECO:0000256" key="1">
    <source>
        <dbReference type="SAM" id="Phobius"/>
    </source>
</evidence>
<protein>
    <recommendedName>
        <fullName evidence="4">Haemolysin XhlA</fullName>
    </recommendedName>
</protein>
<keyword evidence="1" id="KW-0472">Membrane</keyword>
<name>A0ABQ4NMK9_9RHOB</name>
<evidence type="ECO:0000313" key="3">
    <source>
        <dbReference type="Proteomes" id="UP000786693"/>
    </source>
</evidence>
<gene>
    <name evidence="2" type="ORF">JANAI62_22710</name>
</gene>